<name>B3RJI8_TRIAD</name>
<dbReference type="EMBL" id="DS985241">
    <property type="protein sequence ID" value="EDV29104.1"/>
    <property type="molecule type" value="Genomic_DNA"/>
</dbReference>
<protein>
    <submittedName>
        <fullName evidence="1">Uncharacterized protein</fullName>
    </submittedName>
</protein>
<sequence>MESSVNSLDINSKHIVMQLLDSMTKLLDNSIQKLNLDDDKKRKLSETLIDSIGKRFKARVNIDGIPWDEHPSSEESIDQVWANLLQQYLSYEKIEEANVADRQSRHQRVAILLHDLFQLRRANMEKYERIELIAKIVQPDDSSKEPIFDVEEFVELPQRLEILHQRLTDAKQKLKILREREEALK</sequence>
<dbReference type="InParanoid" id="B3RJI8"/>
<dbReference type="AlphaFoldDB" id="B3RJI8"/>
<dbReference type="HOGENOM" id="CLU_1463144_0_0_1"/>
<evidence type="ECO:0000313" key="1">
    <source>
        <dbReference type="EMBL" id="EDV29104.1"/>
    </source>
</evidence>
<evidence type="ECO:0000313" key="2">
    <source>
        <dbReference type="Proteomes" id="UP000009022"/>
    </source>
</evidence>
<reference evidence="1 2" key="1">
    <citation type="journal article" date="2008" name="Nature">
        <title>The Trichoplax genome and the nature of placozoans.</title>
        <authorList>
            <person name="Srivastava M."/>
            <person name="Begovic E."/>
            <person name="Chapman J."/>
            <person name="Putnam N.H."/>
            <person name="Hellsten U."/>
            <person name="Kawashima T."/>
            <person name="Kuo A."/>
            <person name="Mitros T."/>
            <person name="Salamov A."/>
            <person name="Carpenter M.L."/>
            <person name="Signorovitch A.Y."/>
            <person name="Moreno M.A."/>
            <person name="Kamm K."/>
            <person name="Grimwood J."/>
            <person name="Schmutz J."/>
            <person name="Shapiro H."/>
            <person name="Grigoriev I.V."/>
            <person name="Buss L.W."/>
            <person name="Schierwater B."/>
            <person name="Dellaporta S.L."/>
            <person name="Rokhsar D.S."/>
        </authorList>
    </citation>
    <scope>NUCLEOTIDE SEQUENCE [LARGE SCALE GENOMIC DNA]</scope>
    <source>
        <strain evidence="1 2">Grell-BS-1999</strain>
    </source>
</reference>
<organism evidence="1 2">
    <name type="scientific">Trichoplax adhaerens</name>
    <name type="common">Trichoplax reptans</name>
    <dbReference type="NCBI Taxonomy" id="10228"/>
    <lineage>
        <taxon>Eukaryota</taxon>
        <taxon>Metazoa</taxon>
        <taxon>Placozoa</taxon>
        <taxon>Uniplacotomia</taxon>
        <taxon>Trichoplacea</taxon>
        <taxon>Trichoplacidae</taxon>
        <taxon>Trichoplax</taxon>
    </lineage>
</organism>
<dbReference type="KEGG" id="tad:TRIADDRAFT_52641"/>
<dbReference type="RefSeq" id="XP_002108306.1">
    <property type="nucleotide sequence ID" value="XM_002108270.1"/>
</dbReference>
<keyword evidence="2" id="KW-1185">Reference proteome</keyword>
<accession>B3RJI8</accession>
<proteinExistence type="predicted"/>
<dbReference type="GeneID" id="6750243"/>
<dbReference type="CTD" id="6750243"/>
<dbReference type="Proteomes" id="UP000009022">
    <property type="component" value="Unassembled WGS sequence"/>
</dbReference>
<gene>
    <name evidence="1" type="ORF">TRIADDRAFT_52641</name>
</gene>